<dbReference type="GO" id="GO:0035269">
    <property type="term" value="P:protein O-linked glycosylation via mannose"/>
    <property type="evidence" value="ECO:0000318"/>
    <property type="project" value="GO_Central"/>
</dbReference>
<dbReference type="GO" id="GO:0004169">
    <property type="term" value="F:dolichyl-phosphate-mannose-protein mannosyltransferase activity"/>
    <property type="evidence" value="ECO:0000318"/>
    <property type="project" value="GO_Central"/>
</dbReference>
<evidence type="ECO:0000259" key="10">
    <source>
        <dbReference type="Pfam" id="PF02366"/>
    </source>
</evidence>
<dbReference type="GO" id="GO:0016020">
    <property type="term" value="C:membrane"/>
    <property type="evidence" value="ECO:0007669"/>
    <property type="project" value="InterPro"/>
</dbReference>
<evidence type="ECO:0000313" key="13">
    <source>
        <dbReference type="Proteomes" id="UP000001542"/>
    </source>
</evidence>
<evidence type="ECO:0000256" key="5">
    <source>
        <dbReference type="ARBA" id="ARBA00022679"/>
    </source>
</evidence>
<feature type="transmembrane region" description="Helical" evidence="9">
    <location>
        <begin position="157"/>
        <end position="183"/>
    </location>
</feature>
<dbReference type="InterPro" id="IPR003342">
    <property type="entry name" value="ArnT-like_N"/>
</dbReference>
<dbReference type="Pfam" id="PF02366">
    <property type="entry name" value="PMT"/>
    <property type="match status" value="1"/>
</dbReference>
<dbReference type="VEuPathDB" id="TrichDB:TVAGG3_0279460"/>
<proteinExistence type="inferred from homology"/>
<keyword evidence="8 9" id="KW-0472">Membrane</keyword>
<evidence type="ECO:0000313" key="12">
    <source>
        <dbReference type="EMBL" id="EAY15251.1"/>
    </source>
</evidence>
<dbReference type="InterPro" id="IPR027005">
    <property type="entry name" value="PMT-like"/>
</dbReference>
<dbReference type="UniPathway" id="UPA00378"/>
<evidence type="ECO:0000256" key="8">
    <source>
        <dbReference type="ARBA" id="ARBA00023136"/>
    </source>
</evidence>
<evidence type="ECO:0000256" key="4">
    <source>
        <dbReference type="ARBA" id="ARBA00022676"/>
    </source>
</evidence>
<accession>A2DWB1</accession>
<reference evidence="12" key="1">
    <citation type="submission" date="2006-10" db="EMBL/GenBank/DDBJ databases">
        <authorList>
            <person name="Amadeo P."/>
            <person name="Zhao Q."/>
            <person name="Wortman J."/>
            <person name="Fraser-Liggett C."/>
            <person name="Carlton J."/>
        </authorList>
    </citation>
    <scope>NUCLEOTIDE SEQUENCE</scope>
    <source>
        <strain evidence="12">G3</strain>
    </source>
</reference>
<comment type="subcellular location">
    <subcellularLocation>
        <location evidence="1">Endomembrane system</location>
        <topology evidence="1">Multi-pass membrane protein</topology>
    </subcellularLocation>
</comment>
<feature type="domain" description="Protein O-mannosyl-transferase C-terminal four TM" evidence="11">
    <location>
        <begin position="291"/>
        <end position="463"/>
    </location>
</feature>
<dbReference type="VEuPathDB" id="TrichDB:TVAG_393940"/>
<feature type="transmembrane region" description="Helical" evidence="9">
    <location>
        <begin position="425"/>
        <end position="445"/>
    </location>
</feature>
<comment type="similarity">
    <text evidence="3">Belongs to the glycosyltransferase 39 family.</text>
</comment>
<feature type="transmembrane region" description="Helical" evidence="9">
    <location>
        <begin position="103"/>
        <end position="122"/>
    </location>
</feature>
<feature type="transmembrane region" description="Helical" evidence="9">
    <location>
        <begin position="345"/>
        <end position="365"/>
    </location>
</feature>
<dbReference type="GO" id="GO:0012505">
    <property type="term" value="C:endomembrane system"/>
    <property type="evidence" value="ECO:0007669"/>
    <property type="project" value="UniProtKB-SubCell"/>
</dbReference>
<evidence type="ECO:0000256" key="6">
    <source>
        <dbReference type="ARBA" id="ARBA00022692"/>
    </source>
</evidence>
<dbReference type="EMBL" id="DS113258">
    <property type="protein sequence ID" value="EAY15251.1"/>
    <property type="molecule type" value="Genomic_DNA"/>
</dbReference>
<feature type="domain" description="ArnT-like N-terminal" evidence="10">
    <location>
        <begin position="2"/>
        <end position="182"/>
    </location>
</feature>
<dbReference type="InterPro" id="IPR032421">
    <property type="entry name" value="PMT_4TMC"/>
</dbReference>
<dbReference type="RefSeq" id="XP_001327474.1">
    <property type="nucleotide sequence ID" value="XM_001327439.1"/>
</dbReference>
<evidence type="ECO:0000256" key="3">
    <source>
        <dbReference type="ARBA" id="ARBA00007222"/>
    </source>
</evidence>
<dbReference type="InParanoid" id="A2DWB1"/>
<dbReference type="STRING" id="5722.A2DWB1"/>
<keyword evidence="13" id="KW-1185">Reference proteome</keyword>
<organism evidence="12 13">
    <name type="scientific">Trichomonas vaginalis (strain ATCC PRA-98 / G3)</name>
    <dbReference type="NCBI Taxonomy" id="412133"/>
    <lineage>
        <taxon>Eukaryota</taxon>
        <taxon>Metamonada</taxon>
        <taxon>Parabasalia</taxon>
        <taxon>Trichomonadida</taxon>
        <taxon>Trichomonadidae</taxon>
        <taxon>Trichomonas</taxon>
    </lineage>
</organism>
<dbReference type="PANTHER" id="PTHR10050:SF46">
    <property type="entry name" value="PROTEIN O-MANNOSYL-TRANSFERASE 2"/>
    <property type="match status" value="1"/>
</dbReference>
<keyword evidence="7 9" id="KW-1133">Transmembrane helix</keyword>
<feature type="transmembrane region" description="Helical" evidence="9">
    <location>
        <begin position="134"/>
        <end position="151"/>
    </location>
</feature>
<dbReference type="KEGG" id="tva:4773245"/>
<evidence type="ECO:0000256" key="2">
    <source>
        <dbReference type="ARBA" id="ARBA00004922"/>
    </source>
</evidence>
<dbReference type="PANTHER" id="PTHR10050">
    <property type="entry name" value="DOLICHYL-PHOSPHATE-MANNOSE--PROTEIN MANNOSYLTRANSFERASE"/>
    <property type="match status" value="1"/>
</dbReference>
<keyword evidence="5" id="KW-0808">Transferase</keyword>
<sequence>MFFGFLSRNFRIQYPEARIFDEIYFGNFTNYYLRNEYFFDIHPPLGKLIFALFAKLSLDPATTNYERAISSYTEKYYITLRMTSASFSSLVAPYGFVTMRLFGFSYIASLFTGFYLAVDFMLIVEGRLILTDGILHSFVMLAVFLIALLHAHPESYIALIFAGIGCGCCSSVKLTALSIYAFAALQQLLYVTGGNVLRIFTEFNPSDFNKKNLKSKEFYKNNLPARYILRLFIIIFTGIFTTFSLFCVHVIICVYKGPGNQAMPDIFQGTVIDKTSYPDFTDHVNKTSLIRRVVKLYRFMHHYNMRITSPHSAQSNWYDWPLCRMKSIPYYTANWMSLVLTPNFLVWYSAALGAFASLIISIWAFVTGKWNLLWISIWPCGYFASWLPFALIPGSLFVYHYLVPLMFGVFCFSTSIDILFQNCRIISSCLFSLMIFFAFVLWIFYTPWLYGMVGYEWKSREWYKDFF</sequence>
<feature type="transmembrane region" description="Helical" evidence="9">
    <location>
        <begin position="372"/>
        <end position="392"/>
    </location>
</feature>
<evidence type="ECO:0000256" key="9">
    <source>
        <dbReference type="SAM" id="Phobius"/>
    </source>
</evidence>
<reference evidence="12" key="2">
    <citation type="journal article" date="2007" name="Science">
        <title>Draft genome sequence of the sexually transmitted pathogen Trichomonas vaginalis.</title>
        <authorList>
            <person name="Carlton J.M."/>
            <person name="Hirt R.P."/>
            <person name="Silva J.C."/>
            <person name="Delcher A.L."/>
            <person name="Schatz M."/>
            <person name="Zhao Q."/>
            <person name="Wortman J.R."/>
            <person name="Bidwell S.L."/>
            <person name="Alsmark U.C.M."/>
            <person name="Besteiro S."/>
            <person name="Sicheritz-Ponten T."/>
            <person name="Noel C.J."/>
            <person name="Dacks J.B."/>
            <person name="Foster P.G."/>
            <person name="Simillion C."/>
            <person name="Van de Peer Y."/>
            <person name="Miranda-Saavedra D."/>
            <person name="Barton G.J."/>
            <person name="Westrop G.D."/>
            <person name="Mueller S."/>
            <person name="Dessi D."/>
            <person name="Fiori P.L."/>
            <person name="Ren Q."/>
            <person name="Paulsen I."/>
            <person name="Zhang H."/>
            <person name="Bastida-Corcuera F.D."/>
            <person name="Simoes-Barbosa A."/>
            <person name="Brown M.T."/>
            <person name="Hayes R.D."/>
            <person name="Mukherjee M."/>
            <person name="Okumura C.Y."/>
            <person name="Schneider R."/>
            <person name="Smith A.J."/>
            <person name="Vanacova S."/>
            <person name="Villalvazo M."/>
            <person name="Haas B.J."/>
            <person name="Pertea M."/>
            <person name="Feldblyum T.V."/>
            <person name="Utterback T.R."/>
            <person name="Shu C.L."/>
            <person name="Osoegawa K."/>
            <person name="de Jong P.J."/>
            <person name="Hrdy I."/>
            <person name="Horvathova L."/>
            <person name="Zubacova Z."/>
            <person name="Dolezal P."/>
            <person name="Malik S.B."/>
            <person name="Logsdon J.M. Jr."/>
            <person name="Henze K."/>
            <person name="Gupta A."/>
            <person name="Wang C.C."/>
            <person name="Dunne R.L."/>
            <person name="Upcroft J.A."/>
            <person name="Upcroft P."/>
            <person name="White O."/>
            <person name="Salzberg S.L."/>
            <person name="Tang P."/>
            <person name="Chiu C.-H."/>
            <person name="Lee Y.-S."/>
            <person name="Embley T.M."/>
            <person name="Coombs G.H."/>
            <person name="Mottram J.C."/>
            <person name="Tachezy J."/>
            <person name="Fraser-Liggett C.M."/>
            <person name="Johnson P.J."/>
        </authorList>
    </citation>
    <scope>NUCLEOTIDE SEQUENCE [LARGE SCALE GENOMIC DNA]</scope>
    <source>
        <strain evidence="12">G3</strain>
    </source>
</reference>
<dbReference type="OrthoDB" id="292747at2759"/>
<name>A2DWB1_TRIV3</name>
<keyword evidence="6 9" id="KW-0812">Transmembrane</keyword>
<dbReference type="SMR" id="A2DWB1"/>
<keyword evidence="4 12" id="KW-0328">Glycosyltransferase</keyword>
<evidence type="ECO:0000259" key="11">
    <source>
        <dbReference type="Pfam" id="PF16192"/>
    </source>
</evidence>
<feature type="transmembrane region" description="Helical" evidence="9">
    <location>
        <begin position="398"/>
        <end position="420"/>
    </location>
</feature>
<dbReference type="AlphaFoldDB" id="A2DWB1"/>
<gene>
    <name evidence="12" type="ORF">TVAG_393940</name>
</gene>
<feature type="transmembrane region" description="Helical" evidence="9">
    <location>
        <begin position="227"/>
        <end position="252"/>
    </location>
</feature>
<comment type="pathway">
    <text evidence="2">Protein modification; protein glycosylation.</text>
</comment>
<evidence type="ECO:0000256" key="1">
    <source>
        <dbReference type="ARBA" id="ARBA00004127"/>
    </source>
</evidence>
<dbReference type="Pfam" id="PF16192">
    <property type="entry name" value="PMT_4TMC"/>
    <property type="match status" value="1"/>
</dbReference>
<dbReference type="OMA" id="YVEVARC"/>
<evidence type="ECO:0000256" key="7">
    <source>
        <dbReference type="ARBA" id="ARBA00022989"/>
    </source>
</evidence>
<dbReference type="Proteomes" id="UP000001542">
    <property type="component" value="Unassembled WGS sequence"/>
</dbReference>
<dbReference type="eggNOG" id="KOG3359">
    <property type="taxonomic scope" value="Eukaryota"/>
</dbReference>
<protein>
    <submittedName>
        <fullName evidence="12">Dolichyl-phosphate-mannose-protein mannosyltransferase, putative</fullName>
    </submittedName>
</protein>